<name>A0ABT4WE83_9FLAO</name>
<reference evidence="3 4" key="1">
    <citation type="journal article" date="2023" name="Chemosphere">
        <title>Whole genome analysis of Flavobacterium aziz-sancarii sp. nov., isolated from Ardley Island (Antarctica), revealed a rich resistome and bioremediation potential.</title>
        <authorList>
            <person name="Otur C."/>
            <person name="Okay S."/>
            <person name="Kurt-Kizildogan A."/>
        </authorList>
    </citation>
    <scope>NUCLEOTIDE SEQUENCE [LARGE SCALE GENOMIC DNA]</scope>
    <source>
        <strain evidence="3 4">AC</strain>
    </source>
</reference>
<keyword evidence="1" id="KW-0732">Signal</keyword>
<evidence type="ECO:0000259" key="2">
    <source>
        <dbReference type="Pfam" id="PF14292"/>
    </source>
</evidence>
<dbReference type="PROSITE" id="PS51257">
    <property type="entry name" value="PROKAR_LIPOPROTEIN"/>
    <property type="match status" value="1"/>
</dbReference>
<sequence length="362" mass="38844">MKNIYKILIAFIGVLAVSCNADAVDNRPIVDAVTAPEITAPVTGKEFVLDADHAGDVADKFTWSKAVYSAPVVLKYKLIIDKKGGDFTKAITLETTSNIAEVSVLVKDLNQAAIDLGAATDVVSQFDVKVSSDISGEVPQMSKAITISVTPYSGRVAYDFTDWYLVGAAVEGGWDNNLDTKHQPMYRDGKNADLYKFTGFFKAGNFKLISEKGSWATQLGKAGSDAIEINSNAGEFTIPADGYYTFQFNTKALTYTLVTYNDAAAKTNATVGIIGDSTPKGWDASTPMVNSTFNKHAWSLGVTALNDGGLKFRANDGWDVAWGGDTAFSGGGNGENIPVEKSKYVIYFNDLDGSYLMIPNQG</sequence>
<feature type="signal peptide" evidence="1">
    <location>
        <begin position="1"/>
        <end position="23"/>
    </location>
</feature>
<dbReference type="Pfam" id="PF14292">
    <property type="entry name" value="SusE"/>
    <property type="match status" value="1"/>
</dbReference>
<organism evidence="3 4">
    <name type="scientific">Flavobacterium azizsancarii</name>
    <dbReference type="NCBI Taxonomy" id="2961580"/>
    <lineage>
        <taxon>Bacteria</taxon>
        <taxon>Pseudomonadati</taxon>
        <taxon>Bacteroidota</taxon>
        <taxon>Flavobacteriia</taxon>
        <taxon>Flavobacteriales</taxon>
        <taxon>Flavobacteriaceae</taxon>
        <taxon>Flavobacterium</taxon>
    </lineage>
</organism>
<dbReference type="Gene3D" id="2.60.40.3620">
    <property type="match status" value="2"/>
</dbReference>
<keyword evidence="4" id="KW-1185">Reference proteome</keyword>
<dbReference type="Proteomes" id="UP001212170">
    <property type="component" value="Unassembled WGS sequence"/>
</dbReference>
<feature type="chain" id="PRO_5046625966" evidence="1">
    <location>
        <begin position="24"/>
        <end position="362"/>
    </location>
</feature>
<evidence type="ECO:0000313" key="4">
    <source>
        <dbReference type="Proteomes" id="UP001212170"/>
    </source>
</evidence>
<gene>
    <name evidence="3" type="ORF">NJT12_12965</name>
</gene>
<evidence type="ECO:0000313" key="3">
    <source>
        <dbReference type="EMBL" id="MDA6070532.1"/>
    </source>
</evidence>
<proteinExistence type="predicted"/>
<dbReference type="EMBL" id="JAMZNK010000019">
    <property type="protein sequence ID" value="MDA6070532.1"/>
    <property type="molecule type" value="Genomic_DNA"/>
</dbReference>
<accession>A0ABT4WE83</accession>
<dbReference type="RefSeq" id="WP_271336345.1">
    <property type="nucleotide sequence ID" value="NZ_JAMZNK010000019.1"/>
</dbReference>
<dbReference type="InterPro" id="IPR025970">
    <property type="entry name" value="SusE"/>
</dbReference>
<feature type="domain" description="SusE outer membrane protein" evidence="2">
    <location>
        <begin position="28"/>
        <end position="130"/>
    </location>
</feature>
<evidence type="ECO:0000256" key="1">
    <source>
        <dbReference type="SAM" id="SignalP"/>
    </source>
</evidence>
<protein>
    <submittedName>
        <fullName evidence="3">SusE domain-containing protein</fullName>
    </submittedName>
</protein>
<comment type="caution">
    <text evidence="3">The sequence shown here is derived from an EMBL/GenBank/DDBJ whole genome shotgun (WGS) entry which is preliminary data.</text>
</comment>